<dbReference type="STRING" id="2138.SMSRO_v1c09490"/>
<name>A0A2P6FCT4_9MOLU</name>
<evidence type="ECO:0000256" key="6">
    <source>
        <dbReference type="ARBA" id="ARBA00022777"/>
    </source>
</evidence>
<accession>A0A2P6FCT4</accession>
<sequence>MDAKPIIMLACSAGMSTSILVQRMEEAAKKLDCEITVLAISTIEAIHRWQEASILLLGP</sequence>
<dbReference type="InterPro" id="IPR013012">
    <property type="entry name" value="PTS_EIIB_3"/>
</dbReference>
<dbReference type="PANTHER" id="PTHR34581">
    <property type="entry name" value="PTS SYSTEM N,N'-DIACETYLCHITOBIOSE-SPECIFIC EIIB COMPONENT"/>
    <property type="match status" value="1"/>
</dbReference>
<dbReference type="Gene3D" id="3.40.50.2300">
    <property type="match status" value="1"/>
</dbReference>
<evidence type="ECO:0000313" key="9">
    <source>
        <dbReference type="EMBL" id="PQM31184.1"/>
    </source>
</evidence>
<keyword evidence="6" id="KW-0418">Kinase</keyword>
<evidence type="ECO:0000256" key="1">
    <source>
        <dbReference type="ARBA" id="ARBA00022448"/>
    </source>
</evidence>
<dbReference type="Pfam" id="PF02302">
    <property type="entry name" value="PTS_IIB"/>
    <property type="match status" value="1"/>
</dbReference>
<dbReference type="AlphaFoldDB" id="A0A2P6FCT4"/>
<keyword evidence="4 9" id="KW-0808">Transferase</keyword>
<keyword evidence="5" id="KW-0598">Phosphotransferase system</keyword>
<proteinExistence type="predicted"/>
<keyword evidence="1" id="KW-0813">Transport</keyword>
<reference evidence="9 10" key="1">
    <citation type="journal article" date="2015" name="MBio">
        <title>Genome sequence of the Drosophila melanogaster male-killing Spiroplasma strain MSRO endosymbiont.</title>
        <authorList>
            <person name="Paredes J.C."/>
            <person name="Herren J.K."/>
            <person name="Schupfer F."/>
            <person name="Marin R."/>
            <person name="Claverol S."/>
            <person name="Kuo C.H."/>
            <person name="Lemaitre B."/>
            <person name="Beven L."/>
        </authorList>
    </citation>
    <scope>NUCLEOTIDE SEQUENCE [LARGE SCALE GENOMIC DNA]</scope>
    <source>
        <strain evidence="9 10">MSRO</strain>
    </source>
</reference>
<keyword evidence="10" id="KW-1185">Reference proteome</keyword>
<dbReference type="GO" id="GO:0009401">
    <property type="term" value="P:phosphoenolpyruvate-dependent sugar phosphotransferase system"/>
    <property type="evidence" value="ECO:0007669"/>
    <property type="project" value="UniProtKB-KW"/>
</dbReference>
<organism evidence="9 10">
    <name type="scientific">Spiroplasma poulsonii</name>
    <dbReference type="NCBI Taxonomy" id="2138"/>
    <lineage>
        <taxon>Bacteria</taxon>
        <taxon>Bacillati</taxon>
        <taxon>Mycoplasmatota</taxon>
        <taxon>Mollicutes</taxon>
        <taxon>Entomoplasmatales</taxon>
        <taxon>Spiroplasmataceae</taxon>
        <taxon>Spiroplasma</taxon>
    </lineage>
</organism>
<dbReference type="InterPro" id="IPR051819">
    <property type="entry name" value="PTS_sugar-specific_EIIB"/>
</dbReference>
<feature type="modified residue" description="Phosphocysteine; by EIIA" evidence="7">
    <location>
        <position position="11"/>
    </location>
</feature>
<evidence type="ECO:0000313" key="10">
    <source>
        <dbReference type="Proteomes" id="UP000031565"/>
    </source>
</evidence>
<dbReference type="InterPro" id="IPR003501">
    <property type="entry name" value="PTS_EIIB_2/3"/>
</dbReference>
<protein>
    <submittedName>
        <fullName evidence="9">Lichenan-specific phosphotransferase enzyme IIB component</fullName>
    </submittedName>
</protein>
<evidence type="ECO:0000256" key="5">
    <source>
        <dbReference type="ARBA" id="ARBA00022683"/>
    </source>
</evidence>
<dbReference type="PROSITE" id="PS51100">
    <property type="entry name" value="PTS_EIIB_TYPE_3"/>
    <property type="match status" value="1"/>
</dbReference>
<dbReference type="Proteomes" id="UP000031565">
    <property type="component" value="Unassembled WGS sequence"/>
</dbReference>
<evidence type="ECO:0000259" key="8">
    <source>
        <dbReference type="PROSITE" id="PS51100"/>
    </source>
</evidence>
<keyword evidence="3" id="KW-0762">Sugar transport</keyword>
<dbReference type="GO" id="GO:0016301">
    <property type="term" value="F:kinase activity"/>
    <property type="evidence" value="ECO:0007669"/>
    <property type="project" value="UniProtKB-KW"/>
</dbReference>
<dbReference type="PANTHER" id="PTHR34581:SF2">
    <property type="entry name" value="PTS SYSTEM N,N'-DIACETYLCHITOBIOSE-SPECIFIC EIIB COMPONENT"/>
    <property type="match status" value="1"/>
</dbReference>
<dbReference type="GO" id="GO:0008982">
    <property type="term" value="F:protein-N(PI)-phosphohistidine-sugar phosphotransferase activity"/>
    <property type="evidence" value="ECO:0007669"/>
    <property type="project" value="InterPro"/>
</dbReference>
<dbReference type="EMBL" id="JTLV02000001">
    <property type="protein sequence ID" value="PQM31184.1"/>
    <property type="molecule type" value="Genomic_DNA"/>
</dbReference>
<comment type="caution">
    <text evidence="9">The sequence shown here is derived from an EMBL/GenBank/DDBJ whole genome shotgun (WGS) entry which is preliminary data.</text>
</comment>
<keyword evidence="2" id="KW-0597">Phosphoprotein</keyword>
<gene>
    <name evidence="9" type="primary">licB</name>
    <name evidence="9" type="ORF">SMSRO_SF009880</name>
</gene>
<dbReference type="RefSeq" id="WP_197708991.1">
    <property type="nucleotide sequence ID" value="NZ_CM020866.1"/>
</dbReference>
<dbReference type="InterPro" id="IPR036095">
    <property type="entry name" value="PTS_EIIB-like_sf"/>
</dbReference>
<evidence type="ECO:0000256" key="2">
    <source>
        <dbReference type="ARBA" id="ARBA00022553"/>
    </source>
</evidence>
<evidence type="ECO:0000256" key="3">
    <source>
        <dbReference type="ARBA" id="ARBA00022597"/>
    </source>
</evidence>
<dbReference type="SUPFAM" id="SSF52794">
    <property type="entry name" value="PTS system IIB component-like"/>
    <property type="match status" value="1"/>
</dbReference>
<evidence type="ECO:0000256" key="4">
    <source>
        <dbReference type="ARBA" id="ARBA00022679"/>
    </source>
</evidence>
<feature type="domain" description="PTS EIIB type-3" evidence="8">
    <location>
        <begin position="4"/>
        <end position="59"/>
    </location>
</feature>
<evidence type="ECO:0000256" key="7">
    <source>
        <dbReference type="PROSITE-ProRule" id="PRU00423"/>
    </source>
</evidence>